<dbReference type="AlphaFoldDB" id="A0A450S0A8"/>
<sequence>MKLFYIDESGTGFKDINSPYFLLAAFAIDARDWRSLDTELSRLKKNIFDYMNPEDFEIKGRDIRRGDRVFKNIDWRGRIAILGDIAALLRNLPCRIFAVSFDKLAMGEQISSEEEAYRITFSRLLNILNASLLEIGDDGFLLIDSRSDLHSSVQDRRLVDAYRHWARDHDSRFIELPWFGFSAFYSGLQLADVCGYLLDFEQNEVMLEDALTVEIKSLYRKHEDSALIALLGAGDLREVRKFLEKAGCNRLRNLVNKATIATLLGIIEKRMVNEGTKLLTNTERHREVISLIDIFREKIEFSRIP</sequence>
<protein>
    <recommendedName>
        <fullName evidence="3">DUF3800 domain-containing protein</fullName>
    </recommendedName>
</protein>
<dbReference type="EMBL" id="CAADEX010000054">
    <property type="protein sequence ID" value="VFJ55710.1"/>
    <property type="molecule type" value="Genomic_DNA"/>
</dbReference>
<evidence type="ECO:0000313" key="1">
    <source>
        <dbReference type="EMBL" id="VFJ44853.1"/>
    </source>
</evidence>
<evidence type="ECO:0008006" key="3">
    <source>
        <dbReference type="Google" id="ProtNLM"/>
    </source>
</evidence>
<evidence type="ECO:0000313" key="2">
    <source>
        <dbReference type="EMBL" id="VFJ55710.1"/>
    </source>
</evidence>
<organism evidence="1">
    <name type="scientific">Candidatus Kentrum sp. DK</name>
    <dbReference type="NCBI Taxonomy" id="2126562"/>
    <lineage>
        <taxon>Bacteria</taxon>
        <taxon>Pseudomonadati</taxon>
        <taxon>Pseudomonadota</taxon>
        <taxon>Gammaproteobacteria</taxon>
        <taxon>Candidatus Kentrum</taxon>
    </lineage>
</organism>
<dbReference type="EMBL" id="CAADEY010000009">
    <property type="protein sequence ID" value="VFJ44853.1"/>
    <property type="molecule type" value="Genomic_DNA"/>
</dbReference>
<dbReference type="InterPro" id="IPR024524">
    <property type="entry name" value="DUF3800"/>
</dbReference>
<dbReference type="Pfam" id="PF12686">
    <property type="entry name" value="DUF3800"/>
    <property type="match status" value="1"/>
</dbReference>
<proteinExistence type="predicted"/>
<gene>
    <name evidence="2" type="ORF">BECKDK2373B_GA0170837_10542</name>
    <name evidence="1" type="ORF">BECKDK2373C_GA0170839_100963</name>
</gene>
<accession>A0A450S0A8</accession>
<name>A0A450S0A8_9GAMM</name>
<reference evidence="1" key="1">
    <citation type="submission" date="2019-02" db="EMBL/GenBank/DDBJ databases">
        <authorList>
            <person name="Gruber-Vodicka R. H."/>
            <person name="Seah K. B. B."/>
        </authorList>
    </citation>
    <scope>NUCLEOTIDE SEQUENCE</scope>
    <source>
        <strain evidence="1">BECK_DK161</strain>
        <strain evidence="2">BECK_DK47</strain>
    </source>
</reference>